<feature type="non-terminal residue" evidence="1">
    <location>
        <position position="184"/>
    </location>
</feature>
<gene>
    <name evidence="1" type="ORF">LCGC14_2424980</name>
</gene>
<sequence length="184" mass="21392">MASNQRWTKKDVAILAEYYTSKGPNYCVNLLDRTYSSIIHKAGRLKLTPHSYWSEDEDRILKQYYHSEGALGCAKFLRRGICAIIDHASKLDLSTLIVSGGRPQKQVLAILDQYSVLSLCKKHGKSPHEYRNSKIYGCVYCRRERGRKNSKLPRNMLKAKLKLRKYRKTELGKWSGRIRSRLRK</sequence>
<dbReference type="EMBL" id="LAZR01036960">
    <property type="protein sequence ID" value="KKL23476.1"/>
    <property type="molecule type" value="Genomic_DNA"/>
</dbReference>
<protein>
    <submittedName>
        <fullName evidence="1">Uncharacterized protein</fullName>
    </submittedName>
</protein>
<name>A0A0F9E0P0_9ZZZZ</name>
<reference evidence="1" key="1">
    <citation type="journal article" date="2015" name="Nature">
        <title>Complex archaea that bridge the gap between prokaryotes and eukaryotes.</title>
        <authorList>
            <person name="Spang A."/>
            <person name="Saw J.H."/>
            <person name="Jorgensen S.L."/>
            <person name="Zaremba-Niedzwiedzka K."/>
            <person name="Martijn J."/>
            <person name="Lind A.E."/>
            <person name="van Eijk R."/>
            <person name="Schleper C."/>
            <person name="Guy L."/>
            <person name="Ettema T.J."/>
        </authorList>
    </citation>
    <scope>NUCLEOTIDE SEQUENCE</scope>
</reference>
<dbReference type="AlphaFoldDB" id="A0A0F9E0P0"/>
<proteinExistence type="predicted"/>
<accession>A0A0F9E0P0</accession>
<comment type="caution">
    <text evidence="1">The sequence shown here is derived from an EMBL/GenBank/DDBJ whole genome shotgun (WGS) entry which is preliminary data.</text>
</comment>
<organism evidence="1">
    <name type="scientific">marine sediment metagenome</name>
    <dbReference type="NCBI Taxonomy" id="412755"/>
    <lineage>
        <taxon>unclassified sequences</taxon>
        <taxon>metagenomes</taxon>
        <taxon>ecological metagenomes</taxon>
    </lineage>
</organism>
<evidence type="ECO:0000313" key="1">
    <source>
        <dbReference type="EMBL" id="KKL23476.1"/>
    </source>
</evidence>